<keyword evidence="1" id="KW-0732">Signal</keyword>
<protein>
    <submittedName>
        <fullName evidence="2">Uncharacterized protein</fullName>
    </submittedName>
</protein>
<organism evidence="2 3">
    <name type="scientific">Nibrella viscosa</name>
    <dbReference type="NCBI Taxonomy" id="1084524"/>
    <lineage>
        <taxon>Bacteria</taxon>
        <taxon>Pseudomonadati</taxon>
        <taxon>Bacteroidota</taxon>
        <taxon>Cytophagia</taxon>
        <taxon>Cytophagales</taxon>
        <taxon>Spirosomataceae</taxon>
        <taxon>Nibrella</taxon>
    </lineage>
</organism>
<keyword evidence="3" id="KW-1185">Reference proteome</keyword>
<dbReference type="EMBL" id="BAABHB010000002">
    <property type="protein sequence ID" value="GAA4398830.1"/>
    <property type="molecule type" value="Genomic_DNA"/>
</dbReference>
<sequence length="144" mass="15879">MKTRVIFASLVLGLGLVTSKANAATTTLDDSPAANKPASALLINGSEKQLATYVEQRIGRSVRKSDWQNFYSVVMLYNQNPAALLNLTTEARDQFNAAASQLSKQLAKQKGTEAGRWQNQADYTTRIINFLWSVEAGQQEQIEL</sequence>
<dbReference type="Proteomes" id="UP001500936">
    <property type="component" value="Unassembled WGS sequence"/>
</dbReference>
<reference evidence="3" key="1">
    <citation type="journal article" date="2019" name="Int. J. Syst. Evol. Microbiol.">
        <title>The Global Catalogue of Microorganisms (GCM) 10K type strain sequencing project: providing services to taxonomists for standard genome sequencing and annotation.</title>
        <authorList>
            <consortium name="The Broad Institute Genomics Platform"/>
            <consortium name="The Broad Institute Genome Sequencing Center for Infectious Disease"/>
            <person name="Wu L."/>
            <person name="Ma J."/>
        </authorList>
    </citation>
    <scope>NUCLEOTIDE SEQUENCE [LARGE SCALE GENOMIC DNA]</scope>
    <source>
        <strain evidence="3">JCM 17925</strain>
    </source>
</reference>
<accession>A0ABP8K157</accession>
<evidence type="ECO:0000313" key="3">
    <source>
        <dbReference type="Proteomes" id="UP001500936"/>
    </source>
</evidence>
<comment type="caution">
    <text evidence="2">The sequence shown here is derived from an EMBL/GenBank/DDBJ whole genome shotgun (WGS) entry which is preliminary data.</text>
</comment>
<evidence type="ECO:0000256" key="1">
    <source>
        <dbReference type="SAM" id="SignalP"/>
    </source>
</evidence>
<proteinExistence type="predicted"/>
<evidence type="ECO:0000313" key="2">
    <source>
        <dbReference type="EMBL" id="GAA4398830.1"/>
    </source>
</evidence>
<name>A0ABP8K157_9BACT</name>
<feature type="signal peptide" evidence="1">
    <location>
        <begin position="1"/>
        <end position="23"/>
    </location>
</feature>
<feature type="chain" id="PRO_5045867801" evidence="1">
    <location>
        <begin position="24"/>
        <end position="144"/>
    </location>
</feature>
<gene>
    <name evidence="2" type="ORF">GCM10023187_09860</name>
</gene>
<dbReference type="RefSeq" id="WP_345264541.1">
    <property type="nucleotide sequence ID" value="NZ_BAABHB010000002.1"/>
</dbReference>